<dbReference type="Gene3D" id="1.10.10.10">
    <property type="entry name" value="Winged helix-like DNA-binding domain superfamily/Winged helix DNA-binding domain"/>
    <property type="match status" value="1"/>
</dbReference>
<evidence type="ECO:0000313" key="1">
    <source>
        <dbReference type="EMBL" id="MBB5433300.1"/>
    </source>
</evidence>
<sequence>MSVSSRCAVAVHALAYLARWDDDGPVSSAQVAESLESNPVLVRRILGQLRDAGLTDSTEGRGGGWRLARPADAITLNDAYGAVEEGPTIPAHPHPPSRSCVIGRHAQSLLEAEFCEAEQAMRARLDRTSIADMLDRIMERERARTGSGRP</sequence>
<dbReference type="RefSeq" id="WP_184392925.1">
    <property type="nucleotide sequence ID" value="NZ_BAAAJD010000138.1"/>
</dbReference>
<dbReference type="InterPro" id="IPR036390">
    <property type="entry name" value="WH_DNA-bd_sf"/>
</dbReference>
<dbReference type="InterPro" id="IPR000944">
    <property type="entry name" value="Tscrpt_reg_Rrf2"/>
</dbReference>
<dbReference type="AlphaFoldDB" id="A0A7W8VEP4"/>
<evidence type="ECO:0000313" key="2">
    <source>
        <dbReference type="Proteomes" id="UP000572635"/>
    </source>
</evidence>
<dbReference type="GO" id="GO:0005829">
    <property type="term" value="C:cytosol"/>
    <property type="evidence" value="ECO:0007669"/>
    <property type="project" value="TreeGrafter"/>
</dbReference>
<gene>
    <name evidence="1" type="ORF">HDA36_003384</name>
</gene>
<dbReference type="PROSITE" id="PS51197">
    <property type="entry name" value="HTH_RRF2_2"/>
    <property type="match status" value="1"/>
</dbReference>
<dbReference type="Pfam" id="PF02082">
    <property type="entry name" value="Rrf2"/>
    <property type="match status" value="1"/>
</dbReference>
<dbReference type="PANTHER" id="PTHR33221:SF15">
    <property type="entry name" value="HTH-TYPE TRANSCRIPTIONAL REGULATOR YWGB-RELATED"/>
    <property type="match status" value="1"/>
</dbReference>
<dbReference type="SUPFAM" id="SSF46785">
    <property type="entry name" value="Winged helix' DNA-binding domain"/>
    <property type="match status" value="1"/>
</dbReference>
<comment type="caution">
    <text evidence="1">The sequence shown here is derived from an EMBL/GenBank/DDBJ whole genome shotgun (WGS) entry which is preliminary data.</text>
</comment>
<organism evidence="1 2">
    <name type="scientific">Nocardiopsis composta</name>
    <dbReference type="NCBI Taxonomy" id="157465"/>
    <lineage>
        <taxon>Bacteria</taxon>
        <taxon>Bacillati</taxon>
        <taxon>Actinomycetota</taxon>
        <taxon>Actinomycetes</taxon>
        <taxon>Streptosporangiales</taxon>
        <taxon>Nocardiopsidaceae</taxon>
        <taxon>Nocardiopsis</taxon>
    </lineage>
</organism>
<accession>A0A7W8VEP4</accession>
<protein>
    <submittedName>
        <fullName evidence="1">Rrf2 family protein</fullName>
    </submittedName>
</protein>
<dbReference type="PANTHER" id="PTHR33221">
    <property type="entry name" value="WINGED HELIX-TURN-HELIX TRANSCRIPTIONAL REGULATOR, RRF2 FAMILY"/>
    <property type="match status" value="1"/>
</dbReference>
<dbReference type="InterPro" id="IPR036388">
    <property type="entry name" value="WH-like_DNA-bd_sf"/>
</dbReference>
<reference evidence="1 2" key="1">
    <citation type="submission" date="2020-08" db="EMBL/GenBank/DDBJ databases">
        <title>Sequencing the genomes of 1000 actinobacteria strains.</title>
        <authorList>
            <person name="Klenk H.-P."/>
        </authorList>
    </citation>
    <scope>NUCLEOTIDE SEQUENCE [LARGE SCALE GENOMIC DNA]</scope>
    <source>
        <strain evidence="1 2">DSM 44551</strain>
    </source>
</reference>
<dbReference type="EMBL" id="JACHDB010000001">
    <property type="protein sequence ID" value="MBB5433300.1"/>
    <property type="molecule type" value="Genomic_DNA"/>
</dbReference>
<proteinExistence type="predicted"/>
<name>A0A7W8VEP4_9ACTN</name>
<dbReference type="GO" id="GO:0003700">
    <property type="term" value="F:DNA-binding transcription factor activity"/>
    <property type="evidence" value="ECO:0007669"/>
    <property type="project" value="TreeGrafter"/>
</dbReference>
<keyword evidence="2" id="KW-1185">Reference proteome</keyword>
<dbReference type="Proteomes" id="UP000572635">
    <property type="component" value="Unassembled WGS sequence"/>
</dbReference>